<evidence type="ECO:0000256" key="4">
    <source>
        <dbReference type="ARBA" id="ARBA00022741"/>
    </source>
</evidence>
<dbReference type="PANTHER" id="PTHR43289">
    <property type="entry name" value="MITOGEN-ACTIVATED PROTEIN KINASE KINASE KINASE 20-RELATED"/>
    <property type="match status" value="1"/>
</dbReference>
<feature type="transmembrane region" description="Helical" evidence="9">
    <location>
        <begin position="322"/>
        <end position="345"/>
    </location>
</feature>
<keyword evidence="9" id="KW-1133">Transmembrane helix</keyword>
<keyword evidence="5 11" id="KW-0418">Kinase</keyword>
<keyword evidence="9" id="KW-0812">Transmembrane</keyword>
<dbReference type="Proteomes" id="UP000253790">
    <property type="component" value="Chromosome"/>
</dbReference>
<feature type="region of interest" description="Disordered" evidence="8">
    <location>
        <begin position="296"/>
        <end position="319"/>
    </location>
</feature>
<dbReference type="PROSITE" id="PS00109">
    <property type="entry name" value="PROTEIN_KINASE_TYR"/>
    <property type="match status" value="1"/>
</dbReference>
<dbReference type="InterPro" id="IPR017441">
    <property type="entry name" value="Protein_kinase_ATP_BS"/>
</dbReference>
<dbReference type="InterPro" id="IPR000719">
    <property type="entry name" value="Prot_kinase_dom"/>
</dbReference>
<evidence type="ECO:0000313" key="11">
    <source>
        <dbReference type="EMBL" id="AXH96255.1"/>
    </source>
</evidence>
<dbReference type="PANTHER" id="PTHR43289:SF6">
    <property type="entry name" value="SERINE_THREONINE-PROTEIN KINASE NEKL-3"/>
    <property type="match status" value="1"/>
</dbReference>
<name>A0A345NMJ7_9MICO</name>
<proteinExistence type="predicted"/>
<keyword evidence="9" id="KW-0472">Membrane</keyword>
<gene>
    <name evidence="11" type="ORF">DV701_09045</name>
</gene>
<dbReference type="GO" id="GO:0005524">
    <property type="term" value="F:ATP binding"/>
    <property type="evidence" value="ECO:0007669"/>
    <property type="project" value="UniProtKB-UniRule"/>
</dbReference>
<keyword evidence="2 11" id="KW-0723">Serine/threonine-protein kinase</keyword>
<dbReference type="OrthoDB" id="9762169at2"/>
<evidence type="ECO:0000256" key="6">
    <source>
        <dbReference type="ARBA" id="ARBA00022840"/>
    </source>
</evidence>
<keyword evidence="3" id="KW-0808">Transferase</keyword>
<dbReference type="SUPFAM" id="SSF56112">
    <property type="entry name" value="Protein kinase-like (PK-like)"/>
    <property type="match status" value="1"/>
</dbReference>
<keyword evidence="6 7" id="KW-0067">ATP-binding</keyword>
<keyword evidence="12" id="KW-1185">Reference proteome</keyword>
<dbReference type="PROSITE" id="PS00107">
    <property type="entry name" value="PROTEIN_KINASE_ATP"/>
    <property type="match status" value="1"/>
</dbReference>
<feature type="domain" description="Protein kinase" evidence="10">
    <location>
        <begin position="30"/>
        <end position="279"/>
    </location>
</feature>
<evidence type="ECO:0000256" key="8">
    <source>
        <dbReference type="SAM" id="MobiDB-lite"/>
    </source>
</evidence>
<reference evidence="11 12" key="1">
    <citation type="submission" date="2018-07" db="EMBL/GenBank/DDBJ databases">
        <title>Complete genome sequencing of Ornithinimicrobium sp. AMA3305.</title>
        <authorList>
            <person name="Bae J.-W."/>
        </authorList>
    </citation>
    <scope>NUCLEOTIDE SEQUENCE [LARGE SCALE GENOMIC DNA]</scope>
    <source>
        <strain evidence="11 12">AMA3305</strain>
    </source>
</reference>
<dbReference type="GO" id="GO:0004674">
    <property type="term" value="F:protein serine/threonine kinase activity"/>
    <property type="evidence" value="ECO:0007669"/>
    <property type="project" value="UniProtKB-KW"/>
</dbReference>
<evidence type="ECO:0000256" key="7">
    <source>
        <dbReference type="PROSITE-ProRule" id="PRU10141"/>
    </source>
</evidence>
<dbReference type="KEGG" id="orn:DV701_09045"/>
<organism evidence="11 12">
    <name type="scientific">Ornithinimicrobium avium</name>
    <dbReference type="NCBI Taxonomy" id="2283195"/>
    <lineage>
        <taxon>Bacteria</taxon>
        <taxon>Bacillati</taxon>
        <taxon>Actinomycetota</taxon>
        <taxon>Actinomycetes</taxon>
        <taxon>Micrococcales</taxon>
        <taxon>Ornithinimicrobiaceae</taxon>
        <taxon>Ornithinimicrobium</taxon>
    </lineage>
</organism>
<protein>
    <recommendedName>
        <fullName evidence="1">non-specific serine/threonine protein kinase</fullName>
        <ecNumber evidence="1">2.7.11.1</ecNumber>
    </recommendedName>
</protein>
<dbReference type="AlphaFoldDB" id="A0A345NMJ7"/>
<evidence type="ECO:0000256" key="2">
    <source>
        <dbReference type="ARBA" id="ARBA00022527"/>
    </source>
</evidence>
<evidence type="ECO:0000256" key="9">
    <source>
        <dbReference type="SAM" id="Phobius"/>
    </source>
</evidence>
<feature type="binding site" evidence="7">
    <location>
        <position position="59"/>
    </location>
    <ligand>
        <name>ATP</name>
        <dbReference type="ChEBI" id="CHEBI:30616"/>
    </ligand>
</feature>
<dbReference type="Pfam" id="PF00069">
    <property type="entry name" value="Pkinase"/>
    <property type="match status" value="1"/>
</dbReference>
<dbReference type="InterPro" id="IPR011009">
    <property type="entry name" value="Kinase-like_dom_sf"/>
</dbReference>
<accession>A0A345NMJ7</accession>
<sequence length="348" mass="36659">MLPPRPPGPPAMPERGPGATVRGQVLAGRVELLDPVGEGGGSVVWRARDLRTGEVVAAKLLRQAEAGSLLRFVQESSTRIRHDHVLAPMTWVAEDGQVALLMELVGGGSVASLVGDFGALPPLLAAELLRQACEGLQAVHEAGVVHRDVTPANLLLRATGAGRPHLLLSDFGVAVRLDGPRLTRVDRVVGTPGYSAPEQERGGDPAPAQDLYALGRVAHEMLTGLRPQPDVPDVDLSGSLPREAPPVLRDLVRSLLAPDVRDRPVSASDARARLDHPDLAWRQGAMGEVEVLDHLAEEDPPPEDPLPRPGARSAREVTGEQAGGPVVALAAVAILSAAVLLWALVQLL</sequence>
<evidence type="ECO:0000259" key="10">
    <source>
        <dbReference type="PROSITE" id="PS50011"/>
    </source>
</evidence>
<dbReference type="PROSITE" id="PS50011">
    <property type="entry name" value="PROTEIN_KINASE_DOM"/>
    <property type="match status" value="1"/>
</dbReference>
<dbReference type="InterPro" id="IPR008266">
    <property type="entry name" value="Tyr_kinase_AS"/>
</dbReference>
<evidence type="ECO:0000256" key="3">
    <source>
        <dbReference type="ARBA" id="ARBA00022679"/>
    </source>
</evidence>
<keyword evidence="4 7" id="KW-0547">Nucleotide-binding</keyword>
<evidence type="ECO:0000256" key="1">
    <source>
        <dbReference type="ARBA" id="ARBA00012513"/>
    </source>
</evidence>
<evidence type="ECO:0000256" key="5">
    <source>
        <dbReference type="ARBA" id="ARBA00022777"/>
    </source>
</evidence>
<dbReference type="CDD" id="cd14014">
    <property type="entry name" value="STKc_PknB_like"/>
    <property type="match status" value="1"/>
</dbReference>
<dbReference type="EMBL" id="CP031229">
    <property type="protein sequence ID" value="AXH96255.1"/>
    <property type="molecule type" value="Genomic_DNA"/>
</dbReference>
<dbReference type="EC" id="2.7.11.1" evidence="1"/>
<evidence type="ECO:0000313" key="12">
    <source>
        <dbReference type="Proteomes" id="UP000253790"/>
    </source>
</evidence>
<dbReference type="Gene3D" id="1.10.510.10">
    <property type="entry name" value="Transferase(Phosphotransferase) domain 1"/>
    <property type="match status" value="1"/>
</dbReference>